<dbReference type="Pfam" id="PF04082">
    <property type="entry name" value="Fungal_trans"/>
    <property type="match status" value="1"/>
</dbReference>
<proteinExistence type="predicted"/>
<evidence type="ECO:0000256" key="3">
    <source>
        <dbReference type="ARBA" id="ARBA00023015"/>
    </source>
</evidence>
<dbReference type="SMART" id="SM00066">
    <property type="entry name" value="GAL4"/>
    <property type="match status" value="1"/>
</dbReference>
<name>A0A8H3DJW0_9AGAM</name>
<dbReference type="CDD" id="cd00067">
    <property type="entry name" value="GAL4"/>
    <property type="match status" value="1"/>
</dbReference>
<organism evidence="9 10">
    <name type="scientific">Rhizoctonia solani</name>
    <dbReference type="NCBI Taxonomy" id="456999"/>
    <lineage>
        <taxon>Eukaryota</taxon>
        <taxon>Fungi</taxon>
        <taxon>Dikarya</taxon>
        <taxon>Basidiomycota</taxon>
        <taxon>Agaricomycotina</taxon>
        <taxon>Agaricomycetes</taxon>
        <taxon>Cantharellales</taxon>
        <taxon>Ceratobasidiaceae</taxon>
        <taxon>Rhizoctonia</taxon>
    </lineage>
</organism>
<dbReference type="GO" id="GO:0005634">
    <property type="term" value="C:nucleus"/>
    <property type="evidence" value="ECO:0007669"/>
    <property type="project" value="UniProtKB-SubCell"/>
</dbReference>
<dbReference type="PROSITE" id="PS50048">
    <property type="entry name" value="ZN2_CY6_FUNGAL_2"/>
    <property type="match status" value="1"/>
</dbReference>
<feature type="region of interest" description="Disordered" evidence="7">
    <location>
        <begin position="127"/>
        <end position="169"/>
    </location>
</feature>
<dbReference type="PANTHER" id="PTHR31845">
    <property type="entry name" value="FINGER DOMAIN PROTEIN, PUTATIVE-RELATED"/>
    <property type="match status" value="1"/>
</dbReference>
<feature type="compositionally biased region" description="Polar residues" evidence="7">
    <location>
        <begin position="1"/>
        <end position="17"/>
    </location>
</feature>
<comment type="caution">
    <text evidence="9">The sequence shown here is derived from an EMBL/GenBank/DDBJ whole genome shotgun (WGS) entry which is preliminary data.</text>
</comment>
<dbReference type="SUPFAM" id="SSF57701">
    <property type="entry name" value="Zn2/Cys6 DNA-binding domain"/>
    <property type="match status" value="1"/>
</dbReference>
<keyword evidence="6" id="KW-0539">Nucleus</keyword>
<dbReference type="GO" id="GO:0008270">
    <property type="term" value="F:zinc ion binding"/>
    <property type="evidence" value="ECO:0007669"/>
    <property type="project" value="InterPro"/>
</dbReference>
<dbReference type="Proteomes" id="UP000663853">
    <property type="component" value="Unassembled WGS sequence"/>
</dbReference>
<keyword evidence="3" id="KW-0805">Transcription regulation</keyword>
<dbReference type="GO" id="GO:0006351">
    <property type="term" value="P:DNA-templated transcription"/>
    <property type="evidence" value="ECO:0007669"/>
    <property type="project" value="InterPro"/>
</dbReference>
<keyword evidence="4" id="KW-0238">DNA-binding</keyword>
<comment type="subcellular location">
    <subcellularLocation>
        <location evidence="1">Nucleus</location>
    </subcellularLocation>
</comment>
<evidence type="ECO:0000313" key="9">
    <source>
        <dbReference type="EMBL" id="CAE6534337.1"/>
    </source>
</evidence>
<evidence type="ECO:0000256" key="2">
    <source>
        <dbReference type="ARBA" id="ARBA00022723"/>
    </source>
</evidence>
<dbReference type="CDD" id="cd12148">
    <property type="entry name" value="fungal_TF_MHR"/>
    <property type="match status" value="1"/>
</dbReference>
<evidence type="ECO:0000256" key="6">
    <source>
        <dbReference type="ARBA" id="ARBA00023242"/>
    </source>
</evidence>
<evidence type="ECO:0000259" key="8">
    <source>
        <dbReference type="PROSITE" id="PS50048"/>
    </source>
</evidence>
<evidence type="ECO:0000256" key="5">
    <source>
        <dbReference type="ARBA" id="ARBA00023163"/>
    </source>
</evidence>
<dbReference type="PANTHER" id="PTHR31845:SF19">
    <property type="entry name" value="TRANSCRIPTION FACTOR DOMAIN-CONTAINING PROTEIN"/>
    <property type="match status" value="1"/>
</dbReference>
<evidence type="ECO:0000256" key="7">
    <source>
        <dbReference type="SAM" id="MobiDB-lite"/>
    </source>
</evidence>
<sequence>MNTSLSQGAGETSQSGEVTPKTRGRACTECRSIKVKCENQHTLLDGPCARCTRLSLECVYREKKRGRKPRHGNPYAGDGPSEIMMQHGISPGDSAASNAHLSLHSPGASTSQTSSYVNSHRHYGDTRFEQEHSSHGQPVSPFTSITSPEVHSVRDSPHHHMPGIKTSPQFTTGTGANIDSGSGSGSAVNASVDPDRSLKFMGSAKEPHPKDAPATAYSLANILADSRPSSPVNTAPIISLSHDTEPRDNYDTPVSVGFLREEEVPELFHLYHEYLNPLIALLDPALHTPNYVRTRSSVLFTAILTVACRFARPEVWESCNSLGQTLLGRALADGVCSIEYVQALSLLTFWKDSRDSSSWRKVGLAIRMAYELNLHEPRSGPLSTVELLAREQLNKERTWLQLV</sequence>
<keyword evidence="2" id="KW-0479">Metal-binding</keyword>
<feature type="region of interest" description="Disordered" evidence="7">
    <location>
        <begin position="1"/>
        <end position="24"/>
    </location>
</feature>
<dbReference type="InterPro" id="IPR001138">
    <property type="entry name" value="Zn2Cys6_DnaBD"/>
</dbReference>
<reference evidence="9" key="1">
    <citation type="submission" date="2021-01" db="EMBL/GenBank/DDBJ databases">
        <authorList>
            <person name="Kaushik A."/>
        </authorList>
    </citation>
    <scope>NUCLEOTIDE SEQUENCE</scope>
    <source>
        <strain evidence="9">AG6-10EEA</strain>
    </source>
</reference>
<dbReference type="InterPro" id="IPR007219">
    <property type="entry name" value="XnlR_reg_dom"/>
</dbReference>
<protein>
    <recommendedName>
        <fullName evidence="8">Zn(2)-C6 fungal-type domain-containing protein</fullName>
    </recommendedName>
</protein>
<dbReference type="Pfam" id="PF00172">
    <property type="entry name" value="Zn_clus"/>
    <property type="match status" value="1"/>
</dbReference>
<evidence type="ECO:0000256" key="4">
    <source>
        <dbReference type="ARBA" id="ARBA00023125"/>
    </source>
</evidence>
<evidence type="ECO:0000313" key="10">
    <source>
        <dbReference type="Proteomes" id="UP000663853"/>
    </source>
</evidence>
<accession>A0A8H3DJW0</accession>
<keyword evidence="5" id="KW-0804">Transcription</keyword>
<dbReference type="GO" id="GO:0000981">
    <property type="term" value="F:DNA-binding transcription factor activity, RNA polymerase II-specific"/>
    <property type="evidence" value="ECO:0007669"/>
    <property type="project" value="InterPro"/>
</dbReference>
<gene>
    <name evidence="9" type="ORF">RDB_LOCUS174511</name>
</gene>
<evidence type="ECO:0000256" key="1">
    <source>
        <dbReference type="ARBA" id="ARBA00004123"/>
    </source>
</evidence>
<dbReference type="InterPro" id="IPR051089">
    <property type="entry name" value="prtT"/>
</dbReference>
<dbReference type="InterPro" id="IPR036864">
    <property type="entry name" value="Zn2-C6_fun-type_DNA-bd_sf"/>
</dbReference>
<feature type="compositionally biased region" description="Polar residues" evidence="7">
    <location>
        <begin position="135"/>
        <end position="149"/>
    </location>
</feature>
<feature type="domain" description="Zn(2)-C6 fungal-type" evidence="8">
    <location>
        <begin position="26"/>
        <end position="60"/>
    </location>
</feature>
<dbReference type="AlphaFoldDB" id="A0A8H3DJW0"/>
<dbReference type="EMBL" id="CAJMXA010004092">
    <property type="protein sequence ID" value="CAE6534337.1"/>
    <property type="molecule type" value="Genomic_DNA"/>
</dbReference>
<dbReference type="GO" id="GO:0000976">
    <property type="term" value="F:transcription cis-regulatory region binding"/>
    <property type="evidence" value="ECO:0007669"/>
    <property type="project" value="TreeGrafter"/>
</dbReference>
<dbReference type="PROSITE" id="PS00463">
    <property type="entry name" value="ZN2_CY6_FUNGAL_1"/>
    <property type="match status" value="1"/>
</dbReference>
<dbReference type="Gene3D" id="4.10.240.10">
    <property type="entry name" value="Zn(2)-C6 fungal-type DNA-binding domain"/>
    <property type="match status" value="1"/>
</dbReference>